<keyword evidence="2" id="KW-1185">Reference proteome</keyword>
<proteinExistence type="predicted"/>
<comment type="caution">
    <text evidence="1">The sequence shown here is derived from an EMBL/GenBank/DDBJ whole genome shotgun (WGS) entry which is preliminary data.</text>
</comment>
<evidence type="ECO:0000313" key="2">
    <source>
        <dbReference type="Proteomes" id="UP000037035"/>
    </source>
</evidence>
<gene>
    <name evidence="1" type="ORF">VP01_2962g5</name>
</gene>
<dbReference type="EMBL" id="LAVV01007904">
    <property type="protein sequence ID" value="KNZ54375.1"/>
    <property type="molecule type" value="Genomic_DNA"/>
</dbReference>
<dbReference type="Proteomes" id="UP000037035">
    <property type="component" value="Unassembled WGS sequence"/>
</dbReference>
<accession>A0A0L6V2L0</accession>
<dbReference type="AlphaFoldDB" id="A0A0L6V2L0"/>
<sequence length="130" mass="14659">MQTESNQDGCPSFKPANIDYFIHMVHIKSGHEMGAIIYFLCLDLSTGGTPQKVTSELLSIQMNAFPNSTQNQRILSLCFLAQIEYGIYDLNDTLHELLFLFIWIPAFQSSIDIQVDLQVIIESGEITSLK</sequence>
<reference evidence="1 2" key="1">
    <citation type="submission" date="2015-08" db="EMBL/GenBank/DDBJ databases">
        <title>Next Generation Sequencing and Analysis of the Genome of Puccinia sorghi L Schw, the Causal Agent of Maize Common Rust.</title>
        <authorList>
            <person name="Rochi L."/>
            <person name="Burguener G."/>
            <person name="Darino M."/>
            <person name="Turjanski A."/>
            <person name="Kreff E."/>
            <person name="Dieguez M.J."/>
            <person name="Sacco F."/>
        </authorList>
    </citation>
    <scope>NUCLEOTIDE SEQUENCE [LARGE SCALE GENOMIC DNA]</scope>
    <source>
        <strain evidence="1 2">RO10H11247</strain>
    </source>
</reference>
<evidence type="ECO:0000313" key="1">
    <source>
        <dbReference type="EMBL" id="KNZ54375.1"/>
    </source>
</evidence>
<dbReference type="VEuPathDB" id="FungiDB:VP01_2962g5"/>
<organism evidence="1 2">
    <name type="scientific">Puccinia sorghi</name>
    <dbReference type="NCBI Taxonomy" id="27349"/>
    <lineage>
        <taxon>Eukaryota</taxon>
        <taxon>Fungi</taxon>
        <taxon>Dikarya</taxon>
        <taxon>Basidiomycota</taxon>
        <taxon>Pucciniomycotina</taxon>
        <taxon>Pucciniomycetes</taxon>
        <taxon>Pucciniales</taxon>
        <taxon>Pucciniaceae</taxon>
        <taxon>Puccinia</taxon>
    </lineage>
</organism>
<protein>
    <submittedName>
        <fullName evidence="1">Uncharacterized protein</fullName>
    </submittedName>
</protein>
<name>A0A0L6V2L0_9BASI</name>